<evidence type="ECO:0000256" key="2">
    <source>
        <dbReference type="SAM" id="SignalP"/>
    </source>
</evidence>
<proteinExistence type="predicted"/>
<feature type="region of interest" description="Disordered" evidence="1">
    <location>
        <begin position="31"/>
        <end position="212"/>
    </location>
</feature>
<evidence type="ECO:0000256" key="1">
    <source>
        <dbReference type="SAM" id="MobiDB-lite"/>
    </source>
</evidence>
<feature type="compositionally biased region" description="Pro residues" evidence="1">
    <location>
        <begin position="171"/>
        <end position="189"/>
    </location>
</feature>
<dbReference type="OrthoDB" id="4510425at2759"/>
<dbReference type="Proteomes" id="UP000184383">
    <property type="component" value="Unassembled WGS sequence"/>
</dbReference>
<sequence>MFYNVKARQALFCLFLAVGPAAVFAAPFPAQNGMETRDYGSDTTTTTSTTTNTEAGANIGASIPDGPAYNTGSYFSNNNAESASAESSTNTDGSQNSASESVSESGQTTAGNNFNAGIPDGPSVDLGNYYSNSYDVEQSASYTSQPEQEEQAPPVPPADTPAPEPPKDTPEPTPEPQPPVEESQPPAPPAEEHHEPPADSCRVEKRVVYVRV</sequence>
<name>A0A1L9S340_ASPWE</name>
<feature type="signal peptide" evidence="2">
    <location>
        <begin position="1"/>
        <end position="25"/>
    </location>
</feature>
<accession>A0A1L9S340</accession>
<dbReference type="GeneID" id="63746015"/>
<keyword evidence="2" id="KW-0732">Signal</keyword>
<reference evidence="4" key="1">
    <citation type="journal article" date="2017" name="Genome Biol.">
        <title>Comparative genomics reveals high biological diversity and specific adaptations in the industrially and medically important fungal genus Aspergillus.</title>
        <authorList>
            <person name="de Vries R.P."/>
            <person name="Riley R."/>
            <person name="Wiebenga A."/>
            <person name="Aguilar-Osorio G."/>
            <person name="Amillis S."/>
            <person name="Uchima C.A."/>
            <person name="Anderluh G."/>
            <person name="Asadollahi M."/>
            <person name="Askin M."/>
            <person name="Barry K."/>
            <person name="Battaglia E."/>
            <person name="Bayram O."/>
            <person name="Benocci T."/>
            <person name="Braus-Stromeyer S.A."/>
            <person name="Caldana C."/>
            <person name="Canovas D."/>
            <person name="Cerqueira G.C."/>
            <person name="Chen F."/>
            <person name="Chen W."/>
            <person name="Choi C."/>
            <person name="Clum A."/>
            <person name="Dos Santos R.A."/>
            <person name="Damasio A.R."/>
            <person name="Diallinas G."/>
            <person name="Emri T."/>
            <person name="Fekete E."/>
            <person name="Flipphi M."/>
            <person name="Freyberg S."/>
            <person name="Gallo A."/>
            <person name="Gournas C."/>
            <person name="Habgood R."/>
            <person name="Hainaut M."/>
            <person name="Harispe M.L."/>
            <person name="Henrissat B."/>
            <person name="Hilden K.S."/>
            <person name="Hope R."/>
            <person name="Hossain A."/>
            <person name="Karabika E."/>
            <person name="Karaffa L."/>
            <person name="Karanyi Z."/>
            <person name="Krasevec N."/>
            <person name="Kuo A."/>
            <person name="Kusch H."/>
            <person name="LaButti K."/>
            <person name="Lagendijk E.L."/>
            <person name="Lapidus A."/>
            <person name="Levasseur A."/>
            <person name="Lindquist E."/>
            <person name="Lipzen A."/>
            <person name="Logrieco A.F."/>
            <person name="MacCabe A."/>
            <person name="Maekelae M.R."/>
            <person name="Malavazi I."/>
            <person name="Melin P."/>
            <person name="Meyer V."/>
            <person name="Mielnichuk N."/>
            <person name="Miskei M."/>
            <person name="Molnar A.P."/>
            <person name="Mule G."/>
            <person name="Ngan C.Y."/>
            <person name="Orejas M."/>
            <person name="Orosz E."/>
            <person name="Ouedraogo J.P."/>
            <person name="Overkamp K.M."/>
            <person name="Park H.-S."/>
            <person name="Perrone G."/>
            <person name="Piumi F."/>
            <person name="Punt P.J."/>
            <person name="Ram A.F."/>
            <person name="Ramon A."/>
            <person name="Rauscher S."/>
            <person name="Record E."/>
            <person name="Riano-Pachon D.M."/>
            <person name="Robert V."/>
            <person name="Roehrig J."/>
            <person name="Ruller R."/>
            <person name="Salamov A."/>
            <person name="Salih N.S."/>
            <person name="Samson R.A."/>
            <person name="Sandor E."/>
            <person name="Sanguinetti M."/>
            <person name="Schuetze T."/>
            <person name="Sepcic K."/>
            <person name="Shelest E."/>
            <person name="Sherlock G."/>
            <person name="Sophianopoulou V."/>
            <person name="Squina F.M."/>
            <person name="Sun H."/>
            <person name="Susca A."/>
            <person name="Todd R.B."/>
            <person name="Tsang A."/>
            <person name="Unkles S.E."/>
            <person name="van de Wiele N."/>
            <person name="van Rossen-Uffink D."/>
            <person name="Oliveira J.V."/>
            <person name="Vesth T.C."/>
            <person name="Visser J."/>
            <person name="Yu J.-H."/>
            <person name="Zhou M."/>
            <person name="Andersen M.R."/>
            <person name="Archer D.B."/>
            <person name="Baker S.E."/>
            <person name="Benoit I."/>
            <person name="Brakhage A.A."/>
            <person name="Braus G.H."/>
            <person name="Fischer R."/>
            <person name="Frisvad J.C."/>
            <person name="Goldman G.H."/>
            <person name="Houbraken J."/>
            <person name="Oakley B."/>
            <person name="Pocsi I."/>
            <person name="Scazzocchio C."/>
            <person name="Seiboth B."/>
            <person name="vanKuyk P.A."/>
            <person name="Wortman J."/>
            <person name="Dyer P.S."/>
            <person name="Grigoriev I.V."/>
        </authorList>
    </citation>
    <scope>NUCLEOTIDE SEQUENCE [LARGE SCALE GENOMIC DNA]</scope>
    <source>
        <strain evidence="4">DTO 134E9</strain>
    </source>
</reference>
<dbReference type="EMBL" id="KV878209">
    <property type="protein sequence ID" value="OJJ41573.1"/>
    <property type="molecule type" value="Genomic_DNA"/>
</dbReference>
<dbReference type="AlphaFoldDB" id="A0A1L9S340"/>
<feature type="compositionally biased region" description="Pro residues" evidence="1">
    <location>
        <begin position="153"/>
        <end position="164"/>
    </location>
</feature>
<dbReference type="RefSeq" id="XP_040695249.1">
    <property type="nucleotide sequence ID" value="XM_040830167.1"/>
</dbReference>
<feature type="compositionally biased region" description="Low complexity" evidence="1">
    <location>
        <begin position="43"/>
        <end position="53"/>
    </location>
</feature>
<organism evidence="3 4">
    <name type="scientific">Aspergillus wentii DTO 134E9</name>
    <dbReference type="NCBI Taxonomy" id="1073089"/>
    <lineage>
        <taxon>Eukaryota</taxon>
        <taxon>Fungi</taxon>
        <taxon>Dikarya</taxon>
        <taxon>Ascomycota</taxon>
        <taxon>Pezizomycotina</taxon>
        <taxon>Eurotiomycetes</taxon>
        <taxon>Eurotiomycetidae</taxon>
        <taxon>Eurotiales</taxon>
        <taxon>Aspergillaceae</taxon>
        <taxon>Aspergillus</taxon>
        <taxon>Aspergillus subgen. Cremei</taxon>
    </lineage>
</organism>
<evidence type="ECO:0000313" key="3">
    <source>
        <dbReference type="EMBL" id="OJJ41573.1"/>
    </source>
</evidence>
<feature type="chain" id="PRO_5012815355" evidence="2">
    <location>
        <begin position="26"/>
        <end position="212"/>
    </location>
</feature>
<gene>
    <name evidence="3" type="ORF">ASPWEDRAFT_167587</name>
</gene>
<protein>
    <submittedName>
        <fullName evidence="3">Uncharacterized protein</fullName>
    </submittedName>
</protein>
<feature type="compositionally biased region" description="Polar residues" evidence="1">
    <location>
        <begin position="129"/>
        <end position="144"/>
    </location>
</feature>
<dbReference type="VEuPathDB" id="FungiDB:ASPWEDRAFT_167587"/>
<feature type="compositionally biased region" description="Basic and acidic residues" evidence="1">
    <location>
        <begin position="190"/>
        <end position="212"/>
    </location>
</feature>
<keyword evidence="4" id="KW-1185">Reference proteome</keyword>
<evidence type="ECO:0000313" key="4">
    <source>
        <dbReference type="Proteomes" id="UP000184383"/>
    </source>
</evidence>
<feature type="compositionally biased region" description="Low complexity" evidence="1">
    <location>
        <begin position="76"/>
        <end position="107"/>
    </location>
</feature>
<dbReference type="STRING" id="1073089.A0A1L9S340"/>